<sequence>MNVYIYDGSFYGLLCSIYNSYLLDTKPDRISRENIVISNFIDNYISIETDDIIAQKVQYTIMSKLDNEFLKNIYLAYLNDLNYNTDTCIYKYLVLAFKIGADIKFHLHNEIVIEFNKIVKKVTLENHRFKGFVRFRTLNDNILYSKIEPDNNIIPILMPHFVKRLSNEKFIIHDTKRNIAGIYTNKSWIVADFDFNFNNYSYIDITEKLWNVYFNYTNIKERKNYKLQKLHMPYRYWKNITELDNF</sequence>
<dbReference type="NCBIfam" id="TIGR03915">
    <property type="entry name" value="SAM_7_link_chp"/>
    <property type="match status" value="1"/>
</dbReference>
<dbReference type="OrthoDB" id="5290748at2"/>
<dbReference type="Pfam" id="PF13566">
    <property type="entry name" value="DUF4130"/>
    <property type="match status" value="1"/>
</dbReference>
<gene>
    <name evidence="2" type="ORF">SAMN04488528_102056</name>
</gene>
<keyword evidence="3" id="KW-1185">Reference proteome</keyword>
<dbReference type="AlphaFoldDB" id="A0A1I0ZGY9"/>
<protein>
    <submittedName>
        <fullName evidence="2">Probable DNA metabolism protein</fullName>
    </submittedName>
</protein>
<organism evidence="2 3">
    <name type="scientific">Clostridium frigidicarnis</name>
    <dbReference type="NCBI Taxonomy" id="84698"/>
    <lineage>
        <taxon>Bacteria</taxon>
        <taxon>Bacillati</taxon>
        <taxon>Bacillota</taxon>
        <taxon>Clostridia</taxon>
        <taxon>Eubacteriales</taxon>
        <taxon>Clostridiaceae</taxon>
        <taxon>Clostridium</taxon>
    </lineage>
</organism>
<dbReference type="EMBL" id="FOKI01000020">
    <property type="protein sequence ID" value="SFB24406.1"/>
    <property type="molecule type" value="Genomic_DNA"/>
</dbReference>
<dbReference type="RefSeq" id="WP_090041904.1">
    <property type="nucleotide sequence ID" value="NZ_FOKI01000020.1"/>
</dbReference>
<feature type="domain" description="DUF4130" evidence="1">
    <location>
        <begin position="86"/>
        <end position="242"/>
    </location>
</feature>
<dbReference type="Proteomes" id="UP000198619">
    <property type="component" value="Unassembled WGS sequence"/>
</dbReference>
<evidence type="ECO:0000259" key="1">
    <source>
        <dbReference type="Pfam" id="PF13566"/>
    </source>
</evidence>
<dbReference type="InterPro" id="IPR023875">
    <property type="entry name" value="DNA_repair_put"/>
</dbReference>
<accession>A0A1I0ZGY9</accession>
<dbReference type="STRING" id="84698.SAMN04488528_102056"/>
<reference evidence="2 3" key="1">
    <citation type="submission" date="2016-10" db="EMBL/GenBank/DDBJ databases">
        <authorList>
            <person name="de Groot N.N."/>
        </authorList>
    </citation>
    <scope>NUCLEOTIDE SEQUENCE [LARGE SCALE GENOMIC DNA]</scope>
    <source>
        <strain evidence="2 3">DSM 12271</strain>
    </source>
</reference>
<name>A0A1I0ZGY9_9CLOT</name>
<proteinExistence type="predicted"/>
<evidence type="ECO:0000313" key="2">
    <source>
        <dbReference type="EMBL" id="SFB24406.1"/>
    </source>
</evidence>
<dbReference type="InterPro" id="IPR025404">
    <property type="entry name" value="DUF4130"/>
</dbReference>
<evidence type="ECO:0000313" key="3">
    <source>
        <dbReference type="Proteomes" id="UP000198619"/>
    </source>
</evidence>